<evidence type="ECO:0000313" key="1">
    <source>
        <dbReference type="EMBL" id="KRR16710.1"/>
    </source>
</evidence>
<protein>
    <submittedName>
        <fullName evidence="1">Uncharacterized protein</fullName>
    </submittedName>
</protein>
<sequence>MSFDAAQLDSKDLEISLCRWRWRSSDRMPYLSHTRYELPLLLEGRKKLARMSDAYPPMKFEGEDRFDHWVAKGVLHREEVNEPFDKPVQTSHGQIYLGHRTVYYTPKGEEWRIPASRLIWDASGKSGGWNEHFERLEGMLFGYEDWQNDWWIKRGITGGGFGGLSCCCTMTAAGLTWIEAAGFRALPPIDRPTLTIRMHDWENEADQYAAMFGDPDSVAVGRFNMLGRDFMNFWKSQCGGPWELPAGSIAEFNRFLRGSVEIVARRDGAV</sequence>
<name>A0A0R3MIU0_9BRAD</name>
<organism evidence="1 2">
    <name type="scientific">Bradyrhizobium lablabi</name>
    <dbReference type="NCBI Taxonomy" id="722472"/>
    <lineage>
        <taxon>Bacteria</taxon>
        <taxon>Pseudomonadati</taxon>
        <taxon>Pseudomonadota</taxon>
        <taxon>Alphaproteobacteria</taxon>
        <taxon>Hyphomicrobiales</taxon>
        <taxon>Nitrobacteraceae</taxon>
        <taxon>Bradyrhizobium</taxon>
    </lineage>
</organism>
<gene>
    <name evidence="1" type="ORF">CQ14_13985</name>
</gene>
<dbReference type="Proteomes" id="UP000051660">
    <property type="component" value="Unassembled WGS sequence"/>
</dbReference>
<reference evidence="1 2" key="1">
    <citation type="submission" date="2014-03" db="EMBL/GenBank/DDBJ databases">
        <title>Bradyrhizobium valentinum sp. nov., isolated from effective nodules of Lupinus mariae-josephae, a lupine endemic of basic-lime soils in Eastern Spain.</title>
        <authorList>
            <person name="Duran D."/>
            <person name="Rey L."/>
            <person name="Navarro A."/>
            <person name="Busquets A."/>
            <person name="Imperial J."/>
            <person name="Ruiz-Argueso T."/>
        </authorList>
    </citation>
    <scope>NUCLEOTIDE SEQUENCE [LARGE SCALE GENOMIC DNA]</scope>
    <source>
        <strain evidence="1 2">CCBAU 23086</strain>
    </source>
</reference>
<proteinExistence type="predicted"/>
<dbReference type="EMBL" id="LLYB01000125">
    <property type="protein sequence ID" value="KRR16710.1"/>
    <property type="molecule type" value="Genomic_DNA"/>
</dbReference>
<comment type="caution">
    <text evidence="1">The sequence shown here is derived from an EMBL/GenBank/DDBJ whole genome shotgun (WGS) entry which is preliminary data.</text>
</comment>
<dbReference type="AlphaFoldDB" id="A0A0R3MIU0"/>
<evidence type="ECO:0000313" key="2">
    <source>
        <dbReference type="Proteomes" id="UP000051660"/>
    </source>
</evidence>
<accession>A0A0R3MIU0</accession>